<dbReference type="InterPro" id="IPR028082">
    <property type="entry name" value="Peripla_BP_I"/>
</dbReference>
<dbReference type="eggNOG" id="COG1609">
    <property type="taxonomic scope" value="Bacteria"/>
</dbReference>
<dbReference type="CDD" id="cd01541">
    <property type="entry name" value="PBP1_AraR"/>
    <property type="match status" value="1"/>
</dbReference>
<dbReference type="PRINTS" id="PR00035">
    <property type="entry name" value="HTHGNTR"/>
</dbReference>
<dbReference type="PANTHER" id="PTHR30146:SF109">
    <property type="entry name" value="HTH-TYPE TRANSCRIPTIONAL REGULATOR GALS"/>
    <property type="match status" value="1"/>
</dbReference>
<keyword evidence="6" id="KW-1185">Reference proteome</keyword>
<dbReference type="GO" id="GO:0000976">
    <property type="term" value="F:transcription cis-regulatory region binding"/>
    <property type="evidence" value="ECO:0007669"/>
    <property type="project" value="TreeGrafter"/>
</dbReference>
<dbReference type="Pfam" id="PF13377">
    <property type="entry name" value="Peripla_BP_3"/>
    <property type="match status" value="1"/>
</dbReference>
<dbReference type="AlphaFoldDB" id="A0A0S6WBG1"/>
<gene>
    <name evidence="5" type="ORF">U27_02508</name>
</gene>
<evidence type="ECO:0000256" key="3">
    <source>
        <dbReference type="ARBA" id="ARBA00023163"/>
    </source>
</evidence>
<evidence type="ECO:0000313" key="6">
    <source>
        <dbReference type="Proteomes" id="UP000030661"/>
    </source>
</evidence>
<dbReference type="PROSITE" id="PS50949">
    <property type="entry name" value="HTH_GNTR"/>
    <property type="match status" value="1"/>
</dbReference>
<dbReference type="CDD" id="cd07377">
    <property type="entry name" value="WHTH_GntR"/>
    <property type="match status" value="1"/>
</dbReference>
<dbReference type="InterPro" id="IPR036390">
    <property type="entry name" value="WH_DNA-bd_sf"/>
</dbReference>
<accession>A0A0S6WBG1</accession>
<dbReference type="SUPFAM" id="SSF46785">
    <property type="entry name" value="Winged helix' DNA-binding domain"/>
    <property type="match status" value="1"/>
</dbReference>
<feature type="domain" description="HTH gntR-type" evidence="4">
    <location>
        <begin position="9"/>
        <end position="77"/>
    </location>
</feature>
<evidence type="ECO:0000256" key="1">
    <source>
        <dbReference type="ARBA" id="ARBA00023015"/>
    </source>
</evidence>
<evidence type="ECO:0000256" key="2">
    <source>
        <dbReference type="ARBA" id="ARBA00023125"/>
    </source>
</evidence>
<dbReference type="InterPro" id="IPR046335">
    <property type="entry name" value="LacI/GalR-like_sensor"/>
</dbReference>
<dbReference type="HOGENOM" id="CLU_037628_15_0_0"/>
<dbReference type="GO" id="GO:0003700">
    <property type="term" value="F:DNA-binding transcription factor activity"/>
    <property type="evidence" value="ECO:0007669"/>
    <property type="project" value="InterPro"/>
</dbReference>
<keyword evidence="2" id="KW-0238">DNA-binding</keyword>
<dbReference type="InterPro" id="IPR000524">
    <property type="entry name" value="Tscrpt_reg_HTH_GntR"/>
</dbReference>
<proteinExistence type="predicted"/>
<dbReference type="Pfam" id="PF00392">
    <property type="entry name" value="GntR"/>
    <property type="match status" value="1"/>
</dbReference>
<dbReference type="SMART" id="SM00345">
    <property type="entry name" value="HTH_GNTR"/>
    <property type="match status" value="1"/>
</dbReference>
<dbReference type="InterPro" id="IPR033532">
    <property type="entry name" value="AraR_ligand_bind_dom"/>
</dbReference>
<keyword evidence="3" id="KW-0804">Transcription</keyword>
<organism evidence="5">
    <name type="scientific">Vecturithrix granuli</name>
    <dbReference type="NCBI Taxonomy" id="1499967"/>
    <lineage>
        <taxon>Bacteria</taxon>
        <taxon>Candidatus Moduliflexota</taxon>
        <taxon>Candidatus Vecturitrichia</taxon>
        <taxon>Candidatus Vecturitrichales</taxon>
        <taxon>Candidatus Vecturitrichaceae</taxon>
        <taxon>Candidatus Vecturithrix</taxon>
    </lineage>
</organism>
<reference evidence="5" key="1">
    <citation type="journal article" date="2015" name="PeerJ">
        <title>First genomic representation of candidate bacterial phylum KSB3 points to enhanced environmental sensing as a trigger of wastewater bulking.</title>
        <authorList>
            <person name="Sekiguchi Y."/>
            <person name="Ohashi A."/>
            <person name="Parks D.H."/>
            <person name="Yamauchi T."/>
            <person name="Tyson G.W."/>
            <person name="Hugenholtz P."/>
        </authorList>
    </citation>
    <scope>NUCLEOTIDE SEQUENCE [LARGE SCALE GENOMIC DNA]</scope>
</reference>
<keyword evidence="1" id="KW-0805">Transcription regulation</keyword>
<dbReference type="InterPro" id="IPR036388">
    <property type="entry name" value="WH-like_DNA-bd_sf"/>
</dbReference>
<dbReference type="Gene3D" id="3.40.50.2300">
    <property type="match status" value="2"/>
</dbReference>
<dbReference type="Proteomes" id="UP000030661">
    <property type="component" value="Unassembled WGS sequence"/>
</dbReference>
<dbReference type="SUPFAM" id="SSF53822">
    <property type="entry name" value="Periplasmic binding protein-like I"/>
    <property type="match status" value="1"/>
</dbReference>
<evidence type="ECO:0000259" key="4">
    <source>
        <dbReference type="PROSITE" id="PS50949"/>
    </source>
</evidence>
<name>A0A0S6WBG1_VECG1</name>
<dbReference type="EMBL" id="DF820463">
    <property type="protein sequence ID" value="GAK55674.1"/>
    <property type="molecule type" value="Genomic_DNA"/>
</dbReference>
<protein>
    <submittedName>
        <fullName evidence="5">Transcriptional repressor</fullName>
    </submittedName>
</protein>
<dbReference type="Gene3D" id="1.10.10.10">
    <property type="entry name" value="Winged helix-like DNA-binding domain superfamily/Winged helix DNA-binding domain"/>
    <property type="match status" value="1"/>
</dbReference>
<dbReference type="PANTHER" id="PTHR30146">
    <property type="entry name" value="LACI-RELATED TRANSCRIPTIONAL REPRESSOR"/>
    <property type="match status" value="1"/>
</dbReference>
<evidence type="ECO:0000313" key="5">
    <source>
        <dbReference type="EMBL" id="GAK55674.1"/>
    </source>
</evidence>
<dbReference type="STRING" id="1499967.U27_02508"/>
<sequence>MKIDANNSAPKYLQLKEIIIRYFHGKQYETDQKIPSETELMNQFNVSRNTVRQALAELVNEGFIYKKHGSGSFFSGKTGEEESHSYLIGVITPFISSYIYPQIIQGIDDVAHERRYNIVLGSSKGELAKERNCLEQLLEKNIEGLLIEPAGGFHCIQESETFNTVRTLSIPVVFMDWEIDDPDISYVSLNDREGGFRAASYLAQAGHTRIACVYPDDHIPGIHRYEGYKKAIETYRLTYDETLVRATTIEKWNQASHIIALTKNLLELGEQRPSAIFFFNDNAALRAYIAIRAAGLRIPEDISIMGFDDSELATLTDAPLTTMIHPKYQLGKWAAEMLFEDIAHKDHRTPRQLLINPTIAIRNSVKVIESINV</sequence>